<dbReference type="EMBL" id="GBRH01172734">
    <property type="protein sequence ID" value="JAE25162.1"/>
    <property type="molecule type" value="Transcribed_RNA"/>
</dbReference>
<reference evidence="1" key="1">
    <citation type="submission" date="2014-09" db="EMBL/GenBank/DDBJ databases">
        <authorList>
            <person name="Magalhaes I.L.F."/>
            <person name="Oliveira U."/>
            <person name="Santos F.R."/>
            <person name="Vidigal T.H.D.A."/>
            <person name="Brescovit A.D."/>
            <person name="Santos A.J."/>
        </authorList>
    </citation>
    <scope>NUCLEOTIDE SEQUENCE</scope>
    <source>
        <tissue evidence="1">Shoot tissue taken approximately 20 cm above the soil surface</tissue>
    </source>
</reference>
<evidence type="ECO:0000313" key="1">
    <source>
        <dbReference type="EMBL" id="JAE25162.1"/>
    </source>
</evidence>
<accession>A0A0A9GL22</accession>
<reference evidence="1" key="2">
    <citation type="journal article" date="2015" name="Data Brief">
        <title>Shoot transcriptome of the giant reed, Arundo donax.</title>
        <authorList>
            <person name="Barrero R.A."/>
            <person name="Guerrero F.D."/>
            <person name="Moolhuijzen P."/>
            <person name="Goolsby J.A."/>
            <person name="Tidwell J."/>
            <person name="Bellgard S.E."/>
            <person name="Bellgard M.I."/>
        </authorList>
    </citation>
    <scope>NUCLEOTIDE SEQUENCE</scope>
    <source>
        <tissue evidence="1">Shoot tissue taken approximately 20 cm above the soil surface</tissue>
    </source>
</reference>
<proteinExistence type="predicted"/>
<sequence>MKSPFSHCDHFCCNSLFVKLVAALLTSIPQTMMTYGTFYIFEQYYIDICIGSSDIHR</sequence>
<protein>
    <submittedName>
        <fullName evidence="1">Uncharacterized protein</fullName>
    </submittedName>
</protein>
<name>A0A0A9GL22_ARUDO</name>
<dbReference type="AlphaFoldDB" id="A0A0A9GL22"/>
<organism evidence="1">
    <name type="scientific">Arundo donax</name>
    <name type="common">Giant reed</name>
    <name type="synonym">Donax arundinaceus</name>
    <dbReference type="NCBI Taxonomy" id="35708"/>
    <lineage>
        <taxon>Eukaryota</taxon>
        <taxon>Viridiplantae</taxon>
        <taxon>Streptophyta</taxon>
        <taxon>Embryophyta</taxon>
        <taxon>Tracheophyta</taxon>
        <taxon>Spermatophyta</taxon>
        <taxon>Magnoliopsida</taxon>
        <taxon>Liliopsida</taxon>
        <taxon>Poales</taxon>
        <taxon>Poaceae</taxon>
        <taxon>PACMAD clade</taxon>
        <taxon>Arundinoideae</taxon>
        <taxon>Arundineae</taxon>
        <taxon>Arundo</taxon>
    </lineage>
</organism>